<keyword evidence="3" id="KW-1185">Reference proteome</keyword>
<proteinExistence type="predicted"/>
<dbReference type="InterPro" id="IPR001245">
    <property type="entry name" value="Ser-Thr/Tyr_kinase_cat_dom"/>
</dbReference>
<feature type="domain" description="Protein kinase" evidence="1">
    <location>
        <begin position="1"/>
        <end position="127"/>
    </location>
</feature>
<dbReference type="Proteomes" id="UP000001514">
    <property type="component" value="Unassembled WGS sequence"/>
</dbReference>
<gene>
    <name evidence="2" type="ORF">SELMODRAFT_27523</name>
</gene>
<dbReference type="HOGENOM" id="CLU_000288_21_7_1"/>
<dbReference type="KEGG" id="smo:SELMODRAFT_27523"/>
<name>D8QVG7_SELML</name>
<evidence type="ECO:0000313" key="2">
    <source>
        <dbReference type="EMBL" id="EFJ36053.1"/>
    </source>
</evidence>
<dbReference type="GO" id="GO:0004672">
    <property type="term" value="F:protein kinase activity"/>
    <property type="evidence" value="ECO:0007669"/>
    <property type="project" value="InterPro"/>
</dbReference>
<organism evidence="3">
    <name type="scientific">Selaginella moellendorffii</name>
    <name type="common">Spikemoss</name>
    <dbReference type="NCBI Taxonomy" id="88036"/>
    <lineage>
        <taxon>Eukaryota</taxon>
        <taxon>Viridiplantae</taxon>
        <taxon>Streptophyta</taxon>
        <taxon>Embryophyta</taxon>
        <taxon>Tracheophyta</taxon>
        <taxon>Lycopodiopsida</taxon>
        <taxon>Selaginellales</taxon>
        <taxon>Selaginellaceae</taxon>
        <taxon>Selaginella</taxon>
    </lineage>
</organism>
<feature type="non-terminal residue" evidence="2">
    <location>
        <position position="127"/>
    </location>
</feature>
<dbReference type="Gene3D" id="1.10.510.10">
    <property type="entry name" value="Transferase(Phosphotransferase) domain 1"/>
    <property type="match status" value="1"/>
</dbReference>
<dbReference type="SUPFAM" id="SSF56112">
    <property type="entry name" value="Protein kinase-like (PK-like)"/>
    <property type="match status" value="1"/>
</dbReference>
<evidence type="ECO:0000259" key="1">
    <source>
        <dbReference type="PROSITE" id="PS50011"/>
    </source>
</evidence>
<feature type="non-terminal residue" evidence="2">
    <location>
        <position position="1"/>
    </location>
</feature>
<accession>D8QVG7</accession>
<dbReference type="Gramene" id="EFJ36053">
    <property type="protein sequence ID" value="EFJ36053"/>
    <property type="gene ID" value="SELMODRAFT_27523"/>
</dbReference>
<dbReference type="EMBL" id="GL377567">
    <property type="protein sequence ID" value="EFJ36053.1"/>
    <property type="molecule type" value="Genomic_DNA"/>
</dbReference>
<evidence type="ECO:0000313" key="3">
    <source>
        <dbReference type="Proteomes" id="UP000001514"/>
    </source>
</evidence>
<reference evidence="2 3" key="1">
    <citation type="journal article" date="2011" name="Science">
        <title>The Selaginella genome identifies genetic changes associated with the evolution of vascular plants.</title>
        <authorList>
            <person name="Banks J.A."/>
            <person name="Nishiyama T."/>
            <person name="Hasebe M."/>
            <person name="Bowman J.L."/>
            <person name="Gribskov M."/>
            <person name="dePamphilis C."/>
            <person name="Albert V.A."/>
            <person name="Aono N."/>
            <person name="Aoyama T."/>
            <person name="Ambrose B.A."/>
            <person name="Ashton N.W."/>
            <person name="Axtell M.J."/>
            <person name="Barker E."/>
            <person name="Barker M.S."/>
            <person name="Bennetzen J.L."/>
            <person name="Bonawitz N.D."/>
            <person name="Chapple C."/>
            <person name="Cheng C."/>
            <person name="Correa L.G."/>
            <person name="Dacre M."/>
            <person name="DeBarry J."/>
            <person name="Dreyer I."/>
            <person name="Elias M."/>
            <person name="Engstrom E.M."/>
            <person name="Estelle M."/>
            <person name="Feng L."/>
            <person name="Finet C."/>
            <person name="Floyd S.K."/>
            <person name="Frommer W.B."/>
            <person name="Fujita T."/>
            <person name="Gramzow L."/>
            <person name="Gutensohn M."/>
            <person name="Harholt J."/>
            <person name="Hattori M."/>
            <person name="Heyl A."/>
            <person name="Hirai T."/>
            <person name="Hiwatashi Y."/>
            <person name="Ishikawa M."/>
            <person name="Iwata M."/>
            <person name="Karol K.G."/>
            <person name="Koehler B."/>
            <person name="Kolukisaoglu U."/>
            <person name="Kubo M."/>
            <person name="Kurata T."/>
            <person name="Lalonde S."/>
            <person name="Li K."/>
            <person name="Li Y."/>
            <person name="Litt A."/>
            <person name="Lyons E."/>
            <person name="Manning G."/>
            <person name="Maruyama T."/>
            <person name="Michael T.P."/>
            <person name="Mikami K."/>
            <person name="Miyazaki S."/>
            <person name="Morinaga S."/>
            <person name="Murata T."/>
            <person name="Mueller-Roeber B."/>
            <person name="Nelson D.R."/>
            <person name="Obara M."/>
            <person name="Oguri Y."/>
            <person name="Olmstead R.G."/>
            <person name="Onodera N."/>
            <person name="Petersen B.L."/>
            <person name="Pils B."/>
            <person name="Prigge M."/>
            <person name="Rensing S.A."/>
            <person name="Riano-Pachon D.M."/>
            <person name="Roberts A.W."/>
            <person name="Sato Y."/>
            <person name="Scheller H.V."/>
            <person name="Schulz B."/>
            <person name="Schulz C."/>
            <person name="Shakirov E.V."/>
            <person name="Shibagaki N."/>
            <person name="Shinohara N."/>
            <person name="Shippen D.E."/>
            <person name="Soerensen I."/>
            <person name="Sotooka R."/>
            <person name="Sugimoto N."/>
            <person name="Sugita M."/>
            <person name="Sumikawa N."/>
            <person name="Tanurdzic M."/>
            <person name="Theissen G."/>
            <person name="Ulvskov P."/>
            <person name="Wakazuki S."/>
            <person name="Weng J.K."/>
            <person name="Willats W.W."/>
            <person name="Wipf D."/>
            <person name="Wolf P.G."/>
            <person name="Yang L."/>
            <person name="Zimmer A.D."/>
            <person name="Zhu Q."/>
            <person name="Mitros T."/>
            <person name="Hellsten U."/>
            <person name="Loque D."/>
            <person name="Otillar R."/>
            <person name="Salamov A."/>
            <person name="Schmutz J."/>
            <person name="Shapiro H."/>
            <person name="Lindquist E."/>
            <person name="Lucas S."/>
            <person name="Rokhsar D."/>
            <person name="Grigoriev I.V."/>
        </authorList>
    </citation>
    <scope>NUCLEOTIDE SEQUENCE [LARGE SCALE GENOMIC DNA]</scope>
</reference>
<dbReference type="Pfam" id="PF07714">
    <property type="entry name" value="PK_Tyr_Ser-Thr"/>
    <property type="match status" value="1"/>
</dbReference>
<dbReference type="InParanoid" id="D8QVG7"/>
<dbReference type="InterPro" id="IPR000719">
    <property type="entry name" value="Prot_kinase_dom"/>
</dbReference>
<dbReference type="PANTHER" id="PTHR46146">
    <property type="entry name" value="SERINE/THREONINE-PROTEIN KINASE-LIKE PROTEIN CCR4"/>
    <property type="match status" value="1"/>
</dbReference>
<dbReference type="PROSITE" id="PS50011">
    <property type="entry name" value="PROTEIN_KINASE_DOM"/>
    <property type="match status" value="1"/>
</dbReference>
<dbReference type="InterPro" id="IPR011009">
    <property type="entry name" value="Kinase-like_dom_sf"/>
</dbReference>
<dbReference type="GO" id="GO:0005524">
    <property type="term" value="F:ATP binding"/>
    <property type="evidence" value="ECO:0007669"/>
    <property type="project" value="InterPro"/>
</dbReference>
<dbReference type="AlphaFoldDB" id="D8QVG7"/>
<sequence>GNVFRGTLQDGRVVVIKKKVSELELDILLRIRSASIVNLVGFSSDAQQKCLVFDYMHLGRLSRRLFDDTLPPISWGNRLRIALQISRAVEYLHTYAEPHIVHLNISAENVLLDGSWNAKLSGFGRAQ</sequence>
<protein>
    <recommendedName>
        <fullName evidence="1">Protein kinase domain-containing protein</fullName>
    </recommendedName>
</protein>